<keyword evidence="2" id="KW-0479">Metal-binding</keyword>
<feature type="chain" id="PRO_5003885742" description="Laccase" evidence="7">
    <location>
        <begin position="20"/>
        <end position="535"/>
    </location>
</feature>
<dbReference type="InterPro" id="IPR001117">
    <property type="entry name" value="Cu-oxidase_2nd"/>
</dbReference>
<dbReference type="InterPro" id="IPR033138">
    <property type="entry name" value="Cu_oxidase_CS"/>
</dbReference>
<dbReference type="InterPro" id="IPR002355">
    <property type="entry name" value="Cu_oxidase_Cu_BS"/>
</dbReference>
<evidence type="ECO:0000256" key="1">
    <source>
        <dbReference type="ARBA" id="ARBA00010609"/>
    </source>
</evidence>
<keyword evidence="5" id="KW-1015">Disulfide bond</keyword>
<dbReference type="GO" id="GO:0016491">
    <property type="term" value="F:oxidoreductase activity"/>
    <property type="evidence" value="ECO:0007669"/>
    <property type="project" value="UniProtKB-KW"/>
</dbReference>
<evidence type="ECO:0000313" key="12">
    <source>
        <dbReference type="Proteomes" id="UP000008493"/>
    </source>
</evidence>
<dbReference type="PROSITE" id="PS00079">
    <property type="entry name" value="MULTICOPPER_OXIDASE1"/>
    <property type="match status" value="1"/>
</dbReference>
<evidence type="ECO:0000256" key="4">
    <source>
        <dbReference type="ARBA" id="ARBA00023008"/>
    </source>
</evidence>
<evidence type="ECO:0000256" key="6">
    <source>
        <dbReference type="ARBA" id="ARBA00023180"/>
    </source>
</evidence>
<dbReference type="STRING" id="597362.K5WL00"/>
<keyword evidence="12" id="KW-1185">Reference proteome</keyword>
<dbReference type="EMBL" id="JH971406">
    <property type="protein sequence ID" value="EKM75986.1"/>
    <property type="molecule type" value="Genomic_DNA"/>
</dbReference>
<dbReference type="GeneID" id="18824960"/>
<evidence type="ECO:0000256" key="2">
    <source>
        <dbReference type="ARBA" id="ARBA00022723"/>
    </source>
</evidence>
<proteinExistence type="inferred from homology"/>
<dbReference type="OMA" id="TEPHELL"/>
<dbReference type="Gene3D" id="2.60.40.420">
    <property type="entry name" value="Cupredoxins - blue copper proteins"/>
    <property type="match status" value="3"/>
</dbReference>
<gene>
    <name evidence="11" type="ORF">AGABI1DRAFT_116064</name>
</gene>
<dbReference type="SUPFAM" id="SSF49503">
    <property type="entry name" value="Cupredoxins"/>
    <property type="match status" value="3"/>
</dbReference>
<feature type="signal peptide" evidence="7">
    <location>
        <begin position="1"/>
        <end position="19"/>
    </location>
</feature>
<dbReference type="PANTHER" id="PTHR11709:SF511">
    <property type="entry name" value="LACCASE"/>
    <property type="match status" value="1"/>
</dbReference>
<dbReference type="Pfam" id="PF07732">
    <property type="entry name" value="Cu-oxidase_3"/>
    <property type="match status" value="1"/>
</dbReference>
<evidence type="ECO:0000256" key="5">
    <source>
        <dbReference type="ARBA" id="ARBA00023157"/>
    </source>
</evidence>
<feature type="domain" description="Plastocyanin-like" evidence="8">
    <location>
        <begin position="165"/>
        <end position="310"/>
    </location>
</feature>
<dbReference type="eggNOG" id="KOG1263">
    <property type="taxonomic scope" value="Eukaryota"/>
</dbReference>
<dbReference type="GO" id="GO:0005507">
    <property type="term" value="F:copper ion binding"/>
    <property type="evidence" value="ECO:0007669"/>
    <property type="project" value="InterPro"/>
</dbReference>
<sequence>MQLKLQFASLLFWATAISARRSKVIGPKGTITLANQDFAPDGFTRSASLINGIHPGPVITANKGDQIKINVVNELTDPDQTLGASIHWHGLFQRSTNFMDGVIGVTQCPIAPNNSFEYSLDTTDQSGTFWYHSHFGVQYCDGIRGALIVYDPEDPLKDMYDGDDENTIITLADWYHILAPDVFGIEIEDSTLINGLGRYGGGPKVDLAVVNVKHGKRYRLRLISMSCNPDYVFSIDQHELTIIETEGTETVPETVNAIHILAGQRYSAVLHANQTVDNYWIRALPNRGNNGLNETFDGGVNSAILRYKGARKREPTTQQQNQTIPLIEANLHPVNPIPVPGEHTPDGADQTFTFTLELNATDPIHVKWSFNNTVFETPSVPVLLQILSGATEPHELLPQGSIYHVQRNKTIQLNIPTGLIGGPHPFHLHGHEFWVVKTAESDEYNFDNPVVRDTVSAGLNENGYVSIRFRTDNPGPWILHCHIDFHLRDGLAIVFAEDPADTDAANSPRPAAWDQLCPTWDALPDSVKDAGSRSF</sequence>
<dbReference type="KEGG" id="abp:AGABI1DRAFT116064"/>
<feature type="domain" description="Plastocyanin-like" evidence="10">
    <location>
        <begin position="35"/>
        <end position="153"/>
    </location>
</feature>
<dbReference type="Proteomes" id="UP000008493">
    <property type="component" value="Unassembled WGS sequence"/>
</dbReference>
<dbReference type="InterPro" id="IPR011707">
    <property type="entry name" value="Cu-oxidase-like_N"/>
</dbReference>
<dbReference type="InterPro" id="IPR011706">
    <property type="entry name" value="Cu-oxidase_C"/>
</dbReference>
<dbReference type="HOGENOM" id="CLU_006504_2_1_1"/>
<dbReference type="RefSeq" id="XP_007333362.1">
    <property type="nucleotide sequence ID" value="XM_007333300.1"/>
</dbReference>
<evidence type="ECO:0000256" key="7">
    <source>
        <dbReference type="SAM" id="SignalP"/>
    </source>
</evidence>
<evidence type="ECO:0000313" key="11">
    <source>
        <dbReference type="EMBL" id="EKM75986.1"/>
    </source>
</evidence>
<evidence type="ECO:0000259" key="10">
    <source>
        <dbReference type="Pfam" id="PF07732"/>
    </source>
</evidence>
<keyword evidence="7" id="KW-0732">Signal</keyword>
<dbReference type="OrthoDB" id="2121828at2759"/>
<keyword evidence="3" id="KW-0560">Oxidoreductase</keyword>
<dbReference type="InParanoid" id="K5WL00"/>
<dbReference type="AlphaFoldDB" id="K5WL00"/>
<accession>K5WL00</accession>
<dbReference type="InterPro" id="IPR045087">
    <property type="entry name" value="Cu-oxidase_fam"/>
</dbReference>
<feature type="domain" description="Plastocyanin-like" evidence="9">
    <location>
        <begin position="377"/>
        <end position="500"/>
    </location>
</feature>
<evidence type="ECO:0000256" key="3">
    <source>
        <dbReference type="ARBA" id="ARBA00023002"/>
    </source>
</evidence>
<dbReference type="FunFam" id="2.60.40.420:FF:000045">
    <property type="entry name" value="Laccase 2"/>
    <property type="match status" value="1"/>
</dbReference>
<keyword evidence="6" id="KW-0325">Glycoprotein</keyword>
<dbReference type="CDD" id="cd13903">
    <property type="entry name" value="CuRO_3_Tv-LCC_like"/>
    <property type="match status" value="1"/>
</dbReference>
<protein>
    <recommendedName>
        <fullName evidence="13">Laccase</fullName>
    </recommendedName>
</protein>
<dbReference type="Pfam" id="PF00394">
    <property type="entry name" value="Cu-oxidase"/>
    <property type="match status" value="1"/>
</dbReference>
<evidence type="ECO:0008006" key="13">
    <source>
        <dbReference type="Google" id="ProtNLM"/>
    </source>
</evidence>
<keyword evidence="4" id="KW-0186">Copper</keyword>
<reference evidence="12" key="1">
    <citation type="journal article" date="2012" name="Proc. Natl. Acad. Sci. U.S.A.">
        <title>Genome sequence of the button mushroom Agaricus bisporus reveals mechanisms governing adaptation to a humic-rich ecological niche.</title>
        <authorList>
            <person name="Morin E."/>
            <person name="Kohler A."/>
            <person name="Baker A.R."/>
            <person name="Foulongne-Oriol M."/>
            <person name="Lombard V."/>
            <person name="Nagy L.G."/>
            <person name="Ohm R.A."/>
            <person name="Patyshakuliyeva A."/>
            <person name="Brun A."/>
            <person name="Aerts A.L."/>
            <person name="Bailey A.M."/>
            <person name="Billette C."/>
            <person name="Coutinho P.M."/>
            <person name="Deakin G."/>
            <person name="Doddapaneni H."/>
            <person name="Floudas D."/>
            <person name="Grimwood J."/>
            <person name="Hilden K."/>
            <person name="Kuees U."/>
            <person name="LaButti K.M."/>
            <person name="Lapidus A."/>
            <person name="Lindquist E.A."/>
            <person name="Lucas S.M."/>
            <person name="Murat C."/>
            <person name="Riley R.W."/>
            <person name="Salamov A.A."/>
            <person name="Schmutz J."/>
            <person name="Subramanian V."/>
            <person name="Woesten H.A.B."/>
            <person name="Xu J."/>
            <person name="Eastwood D.C."/>
            <person name="Foster G.D."/>
            <person name="Sonnenberg A.S."/>
            <person name="Cullen D."/>
            <person name="de Vries R.P."/>
            <person name="Lundell T."/>
            <person name="Hibbett D.S."/>
            <person name="Henrissat B."/>
            <person name="Burton K.S."/>
            <person name="Kerrigan R.W."/>
            <person name="Challen M.P."/>
            <person name="Grigoriev I.V."/>
            <person name="Martin F."/>
        </authorList>
    </citation>
    <scope>NUCLEOTIDE SEQUENCE [LARGE SCALE GENOMIC DNA]</scope>
    <source>
        <strain evidence="12">JB137-S8 / ATCC MYA-4627 / FGSC 10392</strain>
    </source>
</reference>
<dbReference type="PANTHER" id="PTHR11709">
    <property type="entry name" value="MULTI-COPPER OXIDASE"/>
    <property type="match status" value="1"/>
</dbReference>
<dbReference type="InterPro" id="IPR008972">
    <property type="entry name" value="Cupredoxin"/>
</dbReference>
<evidence type="ECO:0000259" key="8">
    <source>
        <dbReference type="Pfam" id="PF00394"/>
    </source>
</evidence>
<organism evidence="11 12">
    <name type="scientific">Agaricus bisporus var. burnettii (strain JB137-S8 / ATCC MYA-4627 / FGSC 10392)</name>
    <name type="common">White button mushroom</name>
    <dbReference type="NCBI Taxonomy" id="597362"/>
    <lineage>
        <taxon>Eukaryota</taxon>
        <taxon>Fungi</taxon>
        <taxon>Dikarya</taxon>
        <taxon>Basidiomycota</taxon>
        <taxon>Agaricomycotina</taxon>
        <taxon>Agaricomycetes</taxon>
        <taxon>Agaricomycetidae</taxon>
        <taxon>Agaricales</taxon>
        <taxon>Agaricineae</taxon>
        <taxon>Agaricaceae</taxon>
        <taxon>Agaricus</taxon>
    </lineage>
</organism>
<dbReference type="PROSITE" id="PS00080">
    <property type="entry name" value="MULTICOPPER_OXIDASE2"/>
    <property type="match status" value="1"/>
</dbReference>
<dbReference type="Pfam" id="PF07731">
    <property type="entry name" value="Cu-oxidase_2"/>
    <property type="match status" value="1"/>
</dbReference>
<evidence type="ECO:0000259" key="9">
    <source>
        <dbReference type="Pfam" id="PF07731"/>
    </source>
</evidence>
<comment type="similarity">
    <text evidence="1">Belongs to the multicopper oxidase family.</text>
</comment>
<name>K5WL00_AGABU</name>
<dbReference type="CDD" id="cd13856">
    <property type="entry name" value="CuRO_1_Tv-LCC_like"/>
    <property type="match status" value="1"/>
</dbReference>